<keyword evidence="2" id="KW-1185">Reference proteome</keyword>
<dbReference type="InterPro" id="IPR021390">
    <property type="entry name" value="DUF3025"/>
</dbReference>
<dbReference type="RefSeq" id="WP_261696516.1">
    <property type="nucleotide sequence ID" value="NZ_CP104694.1"/>
</dbReference>
<name>A0ABY6BJB8_9GAMM</name>
<gene>
    <name evidence="1" type="ORF">N4264_07935</name>
</gene>
<organism evidence="1 2">
    <name type="scientific">Tahibacter amnicola</name>
    <dbReference type="NCBI Taxonomy" id="2976241"/>
    <lineage>
        <taxon>Bacteria</taxon>
        <taxon>Pseudomonadati</taxon>
        <taxon>Pseudomonadota</taxon>
        <taxon>Gammaproteobacteria</taxon>
        <taxon>Lysobacterales</taxon>
        <taxon>Rhodanobacteraceae</taxon>
        <taxon>Tahibacter</taxon>
    </lineage>
</organism>
<evidence type="ECO:0000313" key="2">
    <source>
        <dbReference type="Proteomes" id="UP001064632"/>
    </source>
</evidence>
<dbReference type="EMBL" id="CP104694">
    <property type="protein sequence ID" value="UXI69562.1"/>
    <property type="molecule type" value="Genomic_DNA"/>
</dbReference>
<dbReference type="Proteomes" id="UP001064632">
    <property type="component" value="Chromosome"/>
</dbReference>
<protein>
    <submittedName>
        <fullName evidence="1">DUF3025 domain-containing protein</fullName>
    </submittedName>
</protein>
<proteinExistence type="predicted"/>
<dbReference type="Pfam" id="PF11227">
    <property type="entry name" value="DUF3025"/>
    <property type="match status" value="1"/>
</dbReference>
<sequence>MRFVAPARGRVDPRAFATPPLAQWAAFEDWLAAHEWPDVDALNRRLSPGTGIHFVAQTPELVADDLHYELRIHRDRLVPTRPDNWHDFFNALIWHRFAPIKAALNARQVDEIARMGPKARSRPQCALTHFDEGGVIVVLRDCALLSLWDAHDWGALFWRERAAWQDGRARALVFGHALLEMALVHDKVITGKAIAVIDSGSDDQQVISVVAAAIARGLLLQDPQELRPLPISGIPGWHSATSDEAFYRDGPCFRPLRPGRTYPLPLRVTPGADSAS</sequence>
<accession>A0ABY6BJB8</accession>
<reference evidence="1" key="1">
    <citation type="submission" date="2022-09" db="EMBL/GenBank/DDBJ databases">
        <title>Tahibacter sp. nov., isolated from a fresh water.</title>
        <authorList>
            <person name="Baek J.H."/>
            <person name="Lee J.K."/>
            <person name="Kim J.M."/>
            <person name="Jeon C.O."/>
        </authorList>
    </citation>
    <scope>NUCLEOTIDE SEQUENCE</scope>
    <source>
        <strain evidence="1">W38</strain>
    </source>
</reference>
<evidence type="ECO:0000313" key="1">
    <source>
        <dbReference type="EMBL" id="UXI69562.1"/>
    </source>
</evidence>